<organism evidence="8 9">
    <name type="scientific">Didymella rabiei</name>
    <name type="common">Chickpea ascochyta blight fungus</name>
    <name type="synonym">Mycosphaerella rabiei</name>
    <dbReference type="NCBI Taxonomy" id="5454"/>
    <lineage>
        <taxon>Eukaryota</taxon>
        <taxon>Fungi</taxon>
        <taxon>Dikarya</taxon>
        <taxon>Ascomycota</taxon>
        <taxon>Pezizomycotina</taxon>
        <taxon>Dothideomycetes</taxon>
        <taxon>Pleosporomycetidae</taxon>
        <taxon>Pleosporales</taxon>
        <taxon>Pleosporineae</taxon>
        <taxon>Didymellaceae</taxon>
        <taxon>Ascochyta</taxon>
    </lineage>
</organism>
<comment type="cofactor">
    <cofactor evidence="1">
        <name>Zn(2+)</name>
        <dbReference type="ChEBI" id="CHEBI:29105"/>
    </cofactor>
</comment>
<dbReference type="Pfam" id="PF07998">
    <property type="entry name" value="Peptidase_M54"/>
    <property type="match status" value="1"/>
</dbReference>
<reference evidence="8 9" key="1">
    <citation type="journal article" date="2016" name="Sci. Rep.">
        <title>Draft genome sequencing and secretome analysis of fungal phytopathogen Ascochyta rabiei provides insight into the necrotrophic effector repertoire.</title>
        <authorList>
            <person name="Verma S."/>
            <person name="Gazara R.K."/>
            <person name="Nizam S."/>
            <person name="Parween S."/>
            <person name="Chattopadhyay D."/>
            <person name="Verma P.K."/>
        </authorList>
    </citation>
    <scope>NUCLEOTIDE SEQUENCE [LARGE SCALE GENOMIC DNA]</scope>
    <source>
        <strain evidence="8 9">ArDII</strain>
    </source>
</reference>
<evidence type="ECO:0000256" key="4">
    <source>
        <dbReference type="ARBA" id="ARBA00022801"/>
    </source>
</evidence>
<keyword evidence="6" id="KW-0482">Metalloprotease</keyword>
<evidence type="ECO:0000256" key="2">
    <source>
        <dbReference type="ARBA" id="ARBA00022670"/>
    </source>
</evidence>
<dbReference type="PANTHER" id="PTHR15910:SF1">
    <property type="entry name" value="ARCHAEMETZINCIN-2"/>
    <property type="match status" value="1"/>
</dbReference>
<evidence type="ECO:0000256" key="6">
    <source>
        <dbReference type="ARBA" id="ARBA00023049"/>
    </source>
</evidence>
<evidence type="ECO:0000313" key="8">
    <source>
        <dbReference type="EMBL" id="KZM20020.1"/>
    </source>
</evidence>
<gene>
    <name evidence="8" type="ORF">ST47_g8863</name>
</gene>
<proteinExistence type="predicted"/>
<dbReference type="AlphaFoldDB" id="A0A162YG12"/>
<dbReference type="CDD" id="cd11375">
    <property type="entry name" value="Peptidase_M54"/>
    <property type="match status" value="1"/>
</dbReference>
<dbReference type="GO" id="GO:0006508">
    <property type="term" value="P:proteolysis"/>
    <property type="evidence" value="ECO:0007669"/>
    <property type="project" value="UniProtKB-KW"/>
</dbReference>
<feature type="compositionally biased region" description="Polar residues" evidence="7">
    <location>
        <begin position="28"/>
        <end position="42"/>
    </location>
</feature>
<name>A0A162YG12_DIDRA</name>
<dbReference type="InterPro" id="IPR024079">
    <property type="entry name" value="MetalloPept_cat_dom_sf"/>
</dbReference>
<dbReference type="InterPro" id="IPR012962">
    <property type="entry name" value="Pept_M54_archaemetzincn"/>
</dbReference>
<keyword evidence="5" id="KW-0862">Zinc</keyword>
<keyword evidence="2" id="KW-0645">Protease</keyword>
<evidence type="ECO:0000256" key="3">
    <source>
        <dbReference type="ARBA" id="ARBA00022723"/>
    </source>
</evidence>
<keyword evidence="4" id="KW-0378">Hydrolase</keyword>
<dbReference type="GO" id="GO:0008237">
    <property type="term" value="F:metallopeptidase activity"/>
    <property type="evidence" value="ECO:0007669"/>
    <property type="project" value="UniProtKB-KW"/>
</dbReference>
<dbReference type="OrthoDB" id="2365600at2759"/>
<dbReference type="PANTHER" id="PTHR15910">
    <property type="entry name" value="ARCHAEMETZINCIN"/>
    <property type="match status" value="1"/>
</dbReference>
<feature type="compositionally biased region" description="Basic and acidic residues" evidence="7">
    <location>
        <begin position="81"/>
        <end position="93"/>
    </location>
</feature>
<dbReference type="Gene3D" id="3.40.390.10">
    <property type="entry name" value="Collagenase (Catalytic Domain)"/>
    <property type="match status" value="1"/>
</dbReference>
<feature type="compositionally biased region" description="Polar residues" evidence="7">
    <location>
        <begin position="96"/>
        <end position="113"/>
    </location>
</feature>
<protein>
    <submittedName>
        <fullName evidence="8">Zinc ion binding</fullName>
    </submittedName>
</protein>
<feature type="region of interest" description="Disordered" evidence="7">
    <location>
        <begin position="21"/>
        <end position="116"/>
    </location>
</feature>
<accession>A0A162YG12</accession>
<dbReference type="GO" id="GO:0046872">
    <property type="term" value="F:metal ion binding"/>
    <property type="evidence" value="ECO:0007669"/>
    <property type="project" value="UniProtKB-KW"/>
</dbReference>
<evidence type="ECO:0000313" key="9">
    <source>
        <dbReference type="Proteomes" id="UP000076837"/>
    </source>
</evidence>
<dbReference type="EMBL" id="JYNV01000288">
    <property type="protein sequence ID" value="KZM20020.1"/>
    <property type="molecule type" value="Genomic_DNA"/>
</dbReference>
<comment type="caution">
    <text evidence="8">The sequence shown here is derived from an EMBL/GenBank/DDBJ whole genome shotgun (WGS) entry which is preliminary data.</text>
</comment>
<evidence type="ECO:0000256" key="5">
    <source>
        <dbReference type="ARBA" id="ARBA00022833"/>
    </source>
</evidence>
<evidence type="ECO:0000256" key="7">
    <source>
        <dbReference type="SAM" id="MobiDB-lite"/>
    </source>
</evidence>
<keyword evidence="9" id="KW-1185">Reference proteome</keyword>
<dbReference type="Proteomes" id="UP000076837">
    <property type="component" value="Unassembled WGS sequence"/>
</dbReference>
<evidence type="ECO:0000256" key="1">
    <source>
        <dbReference type="ARBA" id="ARBA00001947"/>
    </source>
</evidence>
<keyword evidence="3" id="KW-0479">Metal-binding</keyword>
<sequence>MPKDSKHKYIFGQRPASKMILTPGLGRASNQKYNPRLSTSKAQYRGLQTLPRPLPSSLRVGEPQTGPRQPPWGSLEDLEEQREKRGDARERVQAKQFRSATLSQATTVGSTDSFGKEKMKKEVEEYKEQVMSVYPDMTFDGNAGRGGRRSCCCVVIIAASRWVEVEMTSTSKKCSHQVLQLEPSPFAELAGYTQPSLQKRTAATTRSFRETQFPASMKDPIDVFPAPLVLPFDDLNYDPDCESQDFKSWLQVKTRNKVSASRQTMYVARVPEITKDVAYMQAWTVPNKTDFKEKEAQSPNIKSFIDYTSAFYHGLPVKELPIQLKWASWEERAATVRSKSLPKYIALQHGDGTTRIRTRVPPDATFPAQLNLDDILDGAIRALPKDAHSLLLLVDHDMWEADDDFCCGRAYGGSRVAVVQTARYNPVLDAKEGVDRAHMWPLSHCKAFVDVLCRTEDFLPKKPTRRQVASSRAGPMRKAVDAAASKMSDQETSGDGEALWFSRLARTVSHELGHCFALGHCVYYACNLQGTAGMKEDVRQPPYLCPVCEMKLSHAVVVEKLRGSEEERRAWVTERCESLRKFCQSLERDGKGTAMWSGLDAWLGERMMNL</sequence>